<comment type="caution">
    <text evidence="3">The sequence shown here is derived from an EMBL/GenBank/DDBJ whole genome shotgun (WGS) entry which is preliminary data.</text>
</comment>
<name>A0A7C4RTJ2_9BACT</name>
<dbReference type="Pfam" id="PF03787">
    <property type="entry name" value="RAMPs"/>
    <property type="match status" value="1"/>
</dbReference>
<reference evidence="3" key="1">
    <citation type="journal article" date="2020" name="mSystems">
        <title>Genome- and Community-Level Interaction Insights into Carbon Utilization and Element Cycling Functions of Hydrothermarchaeota in Hydrothermal Sediment.</title>
        <authorList>
            <person name="Zhou Z."/>
            <person name="Liu Y."/>
            <person name="Xu W."/>
            <person name="Pan J."/>
            <person name="Luo Z.H."/>
            <person name="Li M."/>
        </authorList>
    </citation>
    <scope>NUCLEOTIDE SEQUENCE [LARGE SCALE GENOMIC DNA]</scope>
    <source>
        <strain evidence="3">SpSt-477</strain>
    </source>
</reference>
<accession>A0A7C4RTJ2</accession>
<dbReference type="GO" id="GO:0051607">
    <property type="term" value="P:defense response to virus"/>
    <property type="evidence" value="ECO:0007669"/>
    <property type="project" value="UniProtKB-KW"/>
</dbReference>
<proteinExistence type="predicted"/>
<organism evidence="3">
    <name type="scientific">Desulfatirhabdium butyrativorans</name>
    <dbReference type="NCBI Taxonomy" id="340467"/>
    <lineage>
        <taxon>Bacteria</taxon>
        <taxon>Pseudomonadati</taxon>
        <taxon>Thermodesulfobacteriota</taxon>
        <taxon>Desulfobacteria</taxon>
        <taxon>Desulfobacterales</taxon>
        <taxon>Desulfatirhabdiaceae</taxon>
        <taxon>Desulfatirhabdium</taxon>
    </lineage>
</organism>
<gene>
    <name evidence="3" type="primary">cmr4</name>
    <name evidence="3" type="ORF">ENS29_13165</name>
</gene>
<sequence>MKTNVFYLHALSALHVGVGQAVGAVDLPIARCRATNLPLVPGSAVKGVLRDEFQADEQHLLFGPETITDAESAHAAALAFGDAHLLVFPVRSMAGIVAFVSCPFVLERYANDLRRTGKTDLPEIPEPGTNALATNDTVLKLSGNRIVLEDLDFSFSPGAEKWAGYLAKAIYPNASTNPADQDQKSKDKARTHFQKRFLILNDDDFAFLADTATEVRARIRIDDDRGVVQKGALWYEENLPAESVLWGMMAASPSRMKSKALDAEAVWALFKEQIHGERLLQIGGKATVGRGLVRFIQ</sequence>
<dbReference type="PANTHER" id="PTHR36700:SF1">
    <property type="entry name" value="CRISPR SYSTEM CMR SUBUNIT CMR4"/>
    <property type="match status" value="1"/>
</dbReference>
<dbReference type="NCBIfam" id="TIGR02580">
    <property type="entry name" value="cas_RAMP_Cmr4"/>
    <property type="match status" value="1"/>
</dbReference>
<evidence type="ECO:0000259" key="2">
    <source>
        <dbReference type="Pfam" id="PF03787"/>
    </source>
</evidence>
<protein>
    <submittedName>
        <fullName evidence="3">Type III-B CRISPR module RAMP protein Cmr4</fullName>
    </submittedName>
</protein>
<dbReference type="PANTHER" id="PTHR36700">
    <property type="entry name" value="CRISPR SYSTEM CMR SUBUNIT CMR4"/>
    <property type="match status" value="1"/>
</dbReference>
<dbReference type="InterPro" id="IPR013410">
    <property type="entry name" value="CRISPR-assoc_RAMP_Cmr4"/>
</dbReference>
<evidence type="ECO:0000256" key="1">
    <source>
        <dbReference type="ARBA" id="ARBA00023118"/>
    </source>
</evidence>
<evidence type="ECO:0000313" key="3">
    <source>
        <dbReference type="EMBL" id="HGU33785.1"/>
    </source>
</evidence>
<keyword evidence="1" id="KW-0051">Antiviral defense</keyword>
<dbReference type="EMBL" id="DSUH01000303">
    <property type="protein sequence ID" value="HGU33785.1"/>
    <property type="molecule type" value="Genomic_DNA"/>
</dbReference>
<feature type="domain" description="CRISPR type III-associated protein" evidence="2">
    <location>
        <begin position="8"/>
        <end position="294"/>
    </location>
</feature>
<dbReference type="InterPro" id="IPR005537">
    <property type="entry name" value="RAMP_III_fam"/>
</dbReference>
<dbReference type="AlphaFoldDB" id="A0A7C4RTJ2"/>